<feature type="transmembrane region" description="Helical" evidence="25">
    <location>
        <begin position="400"/>
        <end position="416"/>
    </location>
</feature>
<evidence type="ECO:0000256" key="3">
    <source>
        <dbReference type="ARBA" id="ARBA00022448"/>
    </source>
</evidence>
<feature type="transmembrane region" description="Helical" evidence="25">
    <location>
        <begin position="325"/>
        <end position="345"/>
    </location>
</feature>
<feature type="domain" description="Major facilitator superfamily (MFS) profile" evidence="26">
    <location>
        <begin position="24"/>
        <end position="421"/>
    </location>
</feature>
<dbReference type="GO" id="GO:0022857">
    <property type="term" value="F:transmembrane transporter activity"/>
    <property type="evidence" value="ECO:0007669"/>
    <property type="project" value="InterPro"/>
</dbReference>
<feature type="transmembrane region" description="Helical" evidence="25">
    <location>
        <begin position="151"/>
        <end position="171"/>
    </location>
</feature>
<dbReference type="InterPro" id="IPR020846">
    <property type="entry name" value="MFS_dom"/>
</dbReference>
<evidence type="ECO:0000256" key="15">
    <source>
        <dbReference type="ARBA" id="ARBA00044899"/>
    </source>
</evidence>
<dbReference type="PANTHER" id="PTHR23512">
    <property type="entry name" value="MAJOR FACILITATOR SUPERFAMILY DOMAIN-CONTAINING PROTEIN 1"/>
    <property type="match status" value="1"/>
</dbReference>
<comment type="function">
    <text evidence="23">Lysosomal dipeptide uniporter that selectively exports lysine, arginine or histidine-containing dipeptides with a net positive charge from the lysosome lumen into the cytosol. Could play a role in a specific type of protein O-glycosylation indirectly regulating macrophages migration and tissue invasion. Also essential for liver homeostasis.</text>
</comment>
<comment type="catalytic activity">
    <reaction evidence="14">
        <text>L-aspartyl-L-lysine(out) = L-aspartyl-L-lysine(in)</text>
        <dbReference type="Rhea" id="RHEA:79411"/>
        <dbReference type="ChEBI" id="CHEBI:229953"/>
    </reaction>
</comment>
<feature type="transmembrane region" description="Helical" evidence="25">
    <location>
        <begin position="299"/>
        <end position="319"/>
    </location>
</feature>
<dbReference type="SUPFAM" id="SSF103473">
    <property type="entry name" value="MFS general substrate transporter"/>
    <property type="match status" value="1"/>
</dbReference>
<comment type="catalytic activity">
    <reaction evidence="16">
        <text>L-lysyl-L-lysine(out) = L-lysyl-L-lysine(in)</text>
        <dbReference type="Rhea" id="RHEA:79403"/>
        <dbReference type="ChEBI" id="CHEBI:229956"/>
    </reaction>
</comment>
<dbReference type="EMBL" id="FNTI01000001">
    <property type="protein sequence ID" value="SED70950.1"/>
    <property type="molecule type" value="Genomic_DNA"/>
</dbReference>
<keyword evidence="5 25" id="KW-1133">Transmembrane helix</keyword>
<proteinExistence type="inferred from homology"/>
<feature type="transmembrane region" description="Helical" evidence="25">
    <location>
        <begin position="357"/>
        <end position="380"/>
    </location>
</feature>
<comment type="catalytic activity">
    <reaction evidence="13">
        <text>L-alpha-aminoacyl-L-lysine(out) = L-alpha-aminoacyl-L-lysine(in)</text>
        <dbReference type="Rhea" id="RHEA:79383"/>
        <dbReference type="ChEBI" id="CHEBI:229966"/>
    </reaction>
</comment>
<keyword evidence="3" id="KW-0813">Transport</keyword>
<comment type="catalytic activity">
    <reaction evidence="17">
        <text>L-arginyl-glycine(out) = L-arginyl-glycine(in)</text>
        <dbReference type="Rhea" id="RHEA:79391"/>
        <dbReference type="ChEBI" id="CHEBI:229955"/>
    </reaction>
</comment>
<evidence type="ECO:0000256" key="5">
    <source>
        <dbReference type="ARBA" id="ARBA00022989"/>
    </source>
</evidence>
<evidence type="ECO:0000313" key="27">
    <source>
        <dbReference type="EMBL" id="SED70950.1"/>
    </source>
</evidence>
<comment type="catalytic activity">
    <reaction evidence="8">
        <text>L-lysyl-L-alanine(out) = L-lysyl-L-alanine(in)</text>
        <dbReference type="Rhea" id="RHEA:79399"/>
        <dbReference type="ChEBI" id="CHEBI:229954"/>
    </reaction>
</comment>
<evidence type="ECO:0000256" key="19">
    <source>
        <dbReference type="ARBA" id="ARBA00044919"/>
    </source>
</evidence>
<evidence type="ECO:0000256" key="21">
    <source>
        <dbReference type="ARBA" id="ARBA00044985"/>
    </source>
</evidence>
<dbReference type="Proteomes" id="UP000183208">
    <property type="component" value="Unassembled WGS sequence"/>
</dbReference>
<organism evidence="27 28">
    <name type="scientific">Bradyrhizobium lablabi</name>
    <dbReference type="NCBI Taxonomy" id="722472"/>
    <lineage>
        <taxon>Bacteria</taxon>
        <taxon>Pseudomonadati</taxon>
        <taxon>Pseudomonadota</taxon>
        <taxon>Alphaproteobacteria</taxon>
        <taxon>Hyphomicrobiales</taxon>
        <taxon>Nitrobacteraceae</taxon>
        <taxon>Bradyrhizobium</taxon>
    </lineage>
</organism>
<feature type="transmembrane region" description="Helical" evidence="25">
    <location>
        <begin position="232"/>
        <end position="254"/>
    </location>
</feature>
<evidence type="ECO:0000256" key="24">
    <source>
        <dbReference type="ARBA" id="ARBA00046376"/>
    </source>
</evidence>
<feature type="transmembrane region" description="Helical" evidence="25">
    <location>
        <begin position="274"/>
        <end position="292"/>
    </location>
</feature>
<comment type="subcellular location">
    <subcellularLocation>
        <location evidence="1">Lysosome membrane</location>
        <topology evidence="1">Multi-pass membrane protein</topology>
    </subcellularLocation>
</comment>
<dbReference type="Pfam" id="PF07690">
    <property type="entry name" value="MFS_1"/>
    <property type="match status" value="1"/>
</dbReference>
<evidence type="ECO:0000256" key="4">
    <source>
        <dbReference type="ARBA" id="ARBA00022692"/>
    </source>
</evidence>
<sequence>MATVLTAHVKPKLRSAGSSRFHPAFVVAWLFSVLFYFMQYVGVSAPSVMVPELTTAFNLTTLGVSSLLGLYYYTYSAFSIVAGAALDRWGAKYTIPIGVLLLATGMMMFGLGISWAAGIGRMLQGAGSALGFIGAVYLAGHGFPSRHLATAVGITQCFGMLGGSAGQFVVAPLVHGPISWQQFWLFAGIIVLAIAVALVVVTPRQDPLERSKSTLLHMFTPYKTVLRNPQSYLCGLCSGLLFLPTTVGDMIWGVSFLRDGWQLNYAEAVDRASIVPLGWVFGAPVLGFRADYVGRRKPVLLGGIALSLFSVAAILYLPLNTLPPYVLGFLLGFGSSAASIPYIIIKEVNPEGVSGSATGAVNFLVFVISAFAAPAFGWFIQKLADDGPLTLHVFEKGDSLLVAAVAIAAILAGFLRETGPAAHTEKSI</sequence>
<dbReference type="Gene3D" id="1.20.1250.20">
    <property type="entry name" value="MFS general substrate transporter like domains"/>
    <property type="match status" value="2"/>
</dbReference>
<evidence type="ECO:0000256" key="20">
    <source>
        <dbReference type="ARBA" id="ARBA00044924"/>
    </source>
</evidence>
<dbReference type="PROSITE" id="PS50850">
    <property type="entry name" value="MFS"/>
    <property type="match status" value="1"/>
</dbReference>
<keyword evidence="6 25" id="KW-0472">Membrane</keyword>
<feature type="transmembrane region" description="Helical" evidence="25">
    <location>
        <begin position="183"/>
        <end position="202"/>
    </location>
</feature>
<evidence type="ECO:0000256" key="12">
    <source>
        <dbReference type="ARBA" id="ARBA00044891"/>
    </source>
</evidence>
<comment type="catalytic activity">
    <reaction evidence="15">
        <text>L-arginyl-L-alpha-amino acid(out) = L-arginyl-L-alpha-amino acid(in)</text>
        <dbReference type="Rhea" id="RHEA:79371"/>
        <dbReference type="ChEBI" id="CHEBI:84315"/>
    </reaction>
</comment>
<comment type="catalytic activity">
    <reaction evidence="19">
        <text>L-alanyl-L-lysine(out) = L-alanyl-L-lysine(in)</text>
        <dbReference type="Rhea" id="RHEA:79415"/>
        <dbReference type="ChEBI" id="CHEBI:192470"/>
    </reaction>
</comment>
<evidence type="ECO:0000256" key="16">
    <source>
        <dbReference type="ARBA" id="ARBA00044900"/>
    </source>
</evidence>
<feature type="transmembrane region" description="Helical" evidence="25">
    <location>
        <begin position="62"/>
        <end position="86"/>
    </location>
</feature>
<accession>A0A1M7CIP7</accession>
<evidence type="ECO:0000313" key="28">
    <source>
        <dbReference type="Proteomes" id="UP000183208"/>
    </source>
</evidence>
<dbReference type="InterPro" id="IPR011701">
    <property type="entry name" value="MFS"/>
</dbReference>
<evidence type="ECO:0000259" key="26">
    <source>
        <dbReference type="PROSITE" id="PS50850"/>
    </source>
</evidence>
<dbReference type="InterPro" id="IPR036259">
    <property type="entry name" value="MFS_trans_sf"/>
</dbReference>
<dbReference type="AlphaFoldDB" id="A0A1M7CIP7"/>
<keyword evidence="7" id="KW-0458">Lysosome</keyword>
<comment type="subunit">
    <text evidence="24">Homodimer. Interacts with lysosomal protein GLMP (via lumenal domain); the interaction starts while both proteins are still in the endoplasmic reticulum and is required for stabilization of MFSD1 in lysosomes but has no direct effect on its targeting to lysosomes or transporter activity.</text>
</comment>
<evidence type="ECO:0000256" key="9">
    <source>
        <dbReference type="ARBA" id="ARBA00044878"/>
    </source>
</evidence>
<feature type="transmembrane region" description="Helical" evidence="25">
    <location>
        <begin position="93"/>
        <end position="116"/>
    </location>
</feature>
<evidence type="ECO:0000256" key="11">
    <source>
        <dbReference type="ARBA" id="ARBA00044884"/>
    </source>
</evidence>
<dbReference type="CDD" id="cd06174">
    <property type="entry name" value="MFS"/>
    <property type="match status" value="1"/>
</dbReference>
<evidence type="ECO:0000256" key="8">
    <source>
        <dbReference type="ARBA" id="ARBA00044876"/>
    </source>
</evidence>
<evidence type="ECO:0000256" key="6">
    <source>
        <dbReference type="ARBA" id="ARBA00023136"/>
    </source>
</evidence>
<dbReference type="OrthoDB" id="9771451at2"/>
<evidence type="ECO:0000256" key="13">
    <source>
        <dbReference type="ARBA" id="ARBA00044893"/>
    </source>
</evidence>
<dbReference type="PANTHER" id="PTHR23512:SF3">
    <property type="entry name" value="MAJOR FACILITATOR SUPERFAMILY DOMAIN-CONTAINING PROTEIN 1"/>
    <property type="match status" value="1"/>
</dbReference>
<evidence type="ECO:0000256" key="14">
    <source>
        <dbReference type="ARBA" id="ARBA00044898"/>
    </source>
</evidence>
<comment type="catalytic activity">
    <reaction evidence="9">
        <text>L-histidyl-glycine(out) = L-histidyl-glycine(in)</text>
        <dbReference type="Rhea" id="RHEA:79395"/>
        <dbReference type="ChEBI" id="CHEBI:229957"/>
    </reaction>
</comment>
<comment type="catalytic activity">
    <reaction evidence="12">
        <text>L-lysyl-L-alpha-amino acid(out) = L-lysyl-L-alpha-amino acid(in)</text>
        <dbReference type="Rhea" id="RHEA:79387"/>
        <dbReference type="ChEBI" id="CHEBI:229965"/>
    </reaction>
</comment>
<evidence type="ECO:0000256" key="2">
    <source>
        <dbReference type="ARBA" id="ARBA00008335"/>
    </source>
</evidence>
<dbReference type="InterPro" id="IPR052187">
    <property type="entry name" value="MFSD1"/>
</dbReference>
<comment type="catalytic activity">
    <reaction evidence="18">
        <text>L-histidyl-L-alpha-amino acid(out) = L-histidyl-L-alpha-amino acid(in)</text>
        <dbReference type="Rhea" id="RHEA:79379"/>
        <dbReference type="ChEBI" id="CHEBI:229964"/>
    </reaction>
</comment>
<evidence type="ECO:0000256" key="23">
    <source>
        <dbReference type="ARBA" id="ARBA00045709"/>
    </source>
</evidence>
<comment type="catalytic activity">
    <reaction evidence="11">
        <text>L-alpha-aminoacyl-L-histidine(out) = L-alpha-aminoacyl-L-histidine(in)</text>
        <dbReference type="Rhea" id="RHEA:79375"/>
        <dbReference type="ChEBI" id="CHEBI:229967"/>
    </reaction>
</comment>
<evidence type="ECO:0000256" key="10">
    <source>
        <dbReference type="ARBA" id="ARBA00044881"/>
    </source>
</evidence>
<evidence type="ECO:0000256" key="1">
    <source>
        <dbReference type="ARBA" id="ARBA00004155"/>
    </source>
</evidence>
<keyword evidence="4 25" id="KW-0812">Transmembrane</keyword>
<evidence type="ECO:0000256" key="22">
    <source>
        <dbReference type="ARBA" id="ARBA00045018"/>
    </source>
</evidence>
<feature type="transmembrane region" description="Helical" evidence="25">
    <location>
        <begin position="21"/>
        <end position="42"/>
    </location>
</feature>
<evidence type="ECO:0000256" key="18">
    <source>
        <dbReference type="ARBA" id="ARBA00044912"/>
    </source>
</evidence>
<feature type="transmembrane region" description="Helical" evidence="25">
    <location>
        <begin position="122"/>
        <end position="139"/>
    </location>
</feature>
<protein>
    <recommendedName>
        <fullName evidence="21">Lysosomal dipeptide transporter MFSD1</fullName>
    </recommendedName>
    <alternativeName>
        <fullName evidence="22">Major facilitator superfamily domain-containing protein 1</fullName>
    </alternativeName>
</protein>
<comment type="similarity">
    <text evidence="2">Belongs to the major facilitator superfamily.</text>
</comment>
<evidence type="ECO:0000256" key="17">
    <source>
        <dbReference type="ARBA" id="ARBA00044903"/>
    </source>
</evidence>
<gene>
    <name evidence="27" type="ORF">SAMN05444171_4893</name>
</gene>
<reference evidence="27 28" key="1">
    <citation type="submission" date="2016-10" db="EMBL/GenBank/DDBJ databases">
        <authorList>
            <person name="de Groot N.N."/>
        </authorList>
    </citation>
    <scope>NUCLEOTIDE SEQUENCE [LARGE SCALE GENOMIC DNA]</scope>
    <source>
        <strain evidence="27 28">GAS522</strain>
    </source>
</reference>
<evidence type="ECO:0000256" key="7">
    <source>
        <dbReference type="ARBA" id="ARBA00023228"/>
    </source>
</evidence>
<comment type="catalytic activity">
    <reaction evidence="10">
        <text>L-alpha-aminoacyl-L-arginine(out) = L-alpha-aminoacyl-L-arginine(in)</text>
        <dbReference type="Rhea" id="RHEA:79367"/>
        <dbReference type="ChEBI" id="CHEBI:229968"/>
    </reaction>
</comment>
<name>A0A1M7CIP7_9BRAD</name>
<comment type="catalytic activity">
    <reaction evidence="20">
        <text>L-lysyl-glycine(out) = L-lysyl-glycine(in)</text>
        <dbReference type="Rhea" id="RHEA:79407"/>
        <dbReference type="ChEBI" id="CHEBI:191202"/>
    </reaction>
</comment>
<dbReference type="GO" id="GO:0005765">
    <property type="term" value="C:lysosomal membrane"/>
    <property type="evidence" value="ECO:0007669"/>
    <property type="project" value="UniProtKB-SubCell"/>
</dbReference>
<evidence type="ECO:0000256" key="25">
    <source>
        <dbReference type="SAM" id="Phobius"/>
    </source>
</evidence>